<dbReference type="RefSeq" id="WP_252854991.1">
    <property type="nucleotide sequence ID" value="NZ_JAMXLR010000077.1"/>
</dbReference>
<feature type="domain" description="Gamma-glutamylcyclotransferase AIG2-like" evidence="3">
    <location>
        <begin position="4"/>
        <end position="114"/>
    </location>
</feature>
<proteinExistence type="predicted"/>
<dbReference type="Proteomes" id="UP001155241">
    <property type="component" value="Unassembled WGS sequence"/>
</dbReference>
<accession>A0A9X2FI87</accession>
<dbReference type="CDD" id="cd06661">
    <property type="entry name" value="GGCT_like"/>
    <property type="match status" value="1"/>
</dbReference>
<dbReference type="GO" id="GO:0016740">
    <property type="term" value="F:transferase activity"/>
    <property type="evidence" value="ECO:0007669"/>
    <property type="project" value="UniProtKB-KW"/>
</dbReference>
<dbReference type="AlphaFoldDB" id="A0A9X2FI87"/>
<evidence type="ECO:0000259" key="3">
    <source>
        <dbReference type="Pfam" id="PF06094"/>
    </source>
</evidence>
<sequence>MSHVFVYGTLIAPEMISAVTGQLFHGTTAVAPGFKRAYLTERVYPGIVVDPASEVEGLVYLDVDEESLRRLDYFEGPEYVRGTLAVRLEDGRQVQAQAYIIPAANGHLMTERPWSVEYFVAQDLSGFVERARLCMENYEPGKAPNRVP</sequence>
<dbReference type="InterPro" id="IPR045038">
    <property type="entry name" value="AIG2-like"/>
</dbReference>
<evidence type="ECO:0000313" key="5">
    <source>
        <dbReference type="Proteomes" id="UP001155241"/>
    </source>
</evidence>
<dbReference type="InterPro" id="IPR009288">
    <property type="entry name" value="AIG2-like_dom"/>
</dbReference>
<evidence type="ECO:0000256" key="1">
    <source>
        <dbReference type="ARBA" id="ARBA00022679"/>
    </source>
</evidence>
<dbReference type="Pfam" id="PF06094">
    <property type="entry name" value="GGACT"/>
    <property type="match status" value="1"/>
</dbReference>
<dbReference type="Gene3D" id="3.10.490.10">
    <property type="entry name" value="Gamma-glutamyl cyclotransferase-like"/>
    <property type="match status" value="1"/>
</dbReference>
<reference evidence="4" key="1">
    <citation type="submission" date="2022-06" db="EMBL/GenBank/DDBJ databases">
        <title>Aeoliella straminimaris, a novel planctomycete from sediments.</title>
        <authorList>
            <person name="Vitorino I.R."/>
            <person name="Lage O.M."/>
        </authorList>
    </citation>
    <scope>NUCLEOTIDE SEQUENCE</scope>
    <source>
        <strain evidence="4">ICT_H6.2</strain>
    </source>
</reference>
<dbReference type="SUPFAM" id="SSF110857">
    <property type="entry name" value="Gamma-glutamyl cyclotransferase-like"/>
    <property type="match status" value="1"/>
</dbReference>
<evidence type="ECO:0000313" key="4">
    <source>
        <dbReference type="EMBL" id="MCO6046881.1"/>
    </source>
</evidence>
<comment type="caution">
    <text evidence="4">The sequence shown here is derived from an EMBL/GenBank/DDBJ whole genome shotgun (WGS) entry which is preliminary data.</text>
</comment>
<evidence type="ECO:0000256" key="2">
    <source>
        <dbReference type="ARBA" id="ARBA00030602"/>
    </source>
</evidence>
<dbReference type="PANTHER" id="PTHR31544:SF2">
    <property type="entry name" value="AIG2-LIKE PROTEIN D"/>
    <property type="match status" value="1"/>
</dbReference>
<organism evidence="4 5">
    <name type="scientific">Aeoliella straminimaris</name>
    <dbReference type="NCBI Taxonomy" id="2954799"/>
    <lineage>
        <taxon>Bacteria</taxon>
        <taxon>Pseudomonadati</taxon>
        <taxon>Planctomycetota</taxon>
        <taxon>Planctomycetia</taxon>
        <taxon>Pirellulales</taxon>
        <taxon>Lacipirellulaceae</taxon>
        <taxon>Aeoliella</taxon>
    </lineage>
</organism>
<name>A0A9X2FI87_9BACT</name>
<protein>
    <recommendedName>
        <fullName evidence="2">Putative gamma-glutamylcyclotransferase</fullName>
    </recommendedName>
</protein>
<keyword evidence="5" id="KW-1185">Reference proteome</keyword>
<dbReference type="EMBL" id="JAMXLR010000077">
    <property type="protein sequence ID" value="MCO6046881.1"/>
    <property type="molecule type" value="Genomic_DNA"/>
</dbReference>
<keyword evidence="1" id="KW-0808">Transferase</keyword>
<gene>
    <name evidence="4" type="ORF">NG895_23525</name>
</gene>
<dbReference type="PANTHER" id="PTHR31544">
    <property type="entry name" value="AIG2-LIKE PROTEIN D"/>
    <property type="match status" value="1"/>
</dbReference>
<dbReference type="InterPro" id="IPR036568">
    <property type="entry name" value="GGCT-like_sf"/>
</dbReference>
<dbReference type="InterPro" id="IPR013024">
    <property type="entry name" value="GGCT-like"/>
</dbReference>